<keyword evidence="2" id="KW-0489">Methyltransferase</keyword>
<dbReference type="AlphaFoldDB" id="A0A4Q9BGT0"/>
<evidence type="ECO:0000313" key="2">
    <source>
        <dbReference type="EMBL" id="TBH75256.1"/>
    </source>
</evidence>
<dbReference type="Gene3D" id="3.40.50.150">
    <property type="entry name" value="Vaccinia Virus protein VP39"/>
    <property type="match status" value="1"/>
</dbReference>
<dbReference type="GO" id="GO:0008168">
    <property type="term" value="F:methyltransferase activity"/>
    <property type="evidence" value="ECO:0007669"/>
    <property type="project" value="UniProtKB-KW"/>
</dbReference>
<protein>
    <submittedName>
        <fullName evidence="2">Class I SAM-dependent methyltransferase</fullName>
    </submittedName>
</protein>
<evidence type="ECO:0000256" key="1">
    <source>
        <dbReference type="ARBA" id="ARBA00022679"/>
    </source>
</evidence>
<proteinExistence type="predicted"/>
<evidence type="ECO:0000313" key="3">
    <source>
        <dbReference type="Proteomes" id="UP000293583"/>
    </source>
</evidence>
<sequence length="294" mass="33206">MENIQNCPICGSPDSALKFKAKDYTVSNELFHIVTCHSCQLIYTNPRPAAHEAGPYYHASAYISHSDTNEGIVNKLYHAVRKFTLQSKTKWIEPEKKGNKELLDIGCGNGHFLAAAKEKGWHINGVELDPETAARAAKLTGLPIAPSLKEISSDKSFQVITLWHVLEHVYELDEYFQFFKSRLAPDGKLLLALPNPASFDANHFEQYWAAYDVPRHIYHFTPATITALAAKYGFKLKKSRGLIFDSFYISLLSNEYKTGNKRLLHSFCIGLLSNLRAMLGKPNFSSNLYFFEHA</sequence>
<gene>
    <name evidence="2" type="ORF">EWU20_01395</name>
</gene>
<name>A0A4Q9BGT0_9BACT</name>
<dbReference type="Pfam" id="PF13489">
    <property type="entry name" value="Methyltransf_23"/>
    <property type="match status" value="1"/>
</dbReference>
<comment type="caution">
    <text evidence="2">The sequence shown here is derived from an EMBL/GenBank/DDBJ whole genome shotgun (WGS) entry which is preliminary data.</text>
</comment>
<dbReference type="SUPFAM" id="SSF53335">
    <property type="entry name" value="S-adenosyl-L-methionine-dependent methyltransferases"/>
    <property type="match status" value="1"/>
</dbReference>
<dbReference type="EMBL" id="SEWY01000001">
    <property type="protein sequence ID" value="TBH75256.1"/>
    <property type="molecule type" value="Genomic_DNA"/>
</dbReference>
<organism evidence="2 3">
    <name type="scientific">Aquirufa antheringensis</name>
    <dbReference type="NCBI Taxonomy" id="2516559"/>
    <lineage>
        <taxon>Bacteria</taxon>
        <taxon>Pseudomonadati</taxon>
        <taxon>Bacteroidota</taxon>
        <taxon>Cytophagia</taxon>
        <taxon>Cytophagales</taxon>
        <taxon>Flectobacillaceae</taxon>
        <taxon>Aquirufa</taxon>
    </lineage>
</organism>
<dbReference type="OrthoDB" id="2370471at2"/>
<dbReference type="Proteomes" id="UP000293583">
    <property type="component" value="Unassembled WGS sequence"/>
</dbReference>
<dbReference type="PANTHER" id="PTHR43861:SF3">
    <property type="entry name" value="PUTATIVE (AFU_ORTHOLOGUE AFUA_2G14390)-RELATED"/>
    <property type="match status" value="1"/>
</dbReference>
<accession>A0A4Q9BGT0</accession>
<dbReference type="RefSeq" id="WP_130922435.1">
    <property type="nucleotide sequence ID" value="NZ_CP049835.1"/>
</dbReference>
<dbReference type="GO" id="GO:0032259">
    <property type="term" value="P:methylation"/>
    <property type="evidence" value="ECO:0007669"/>
    <property type="project" value="UniProtKB-KW"/>
</dbReference>
<keyword evidence="3" id="KW-1185">Reference proteome</keyword>
<reference evidence="2 3" key="1">
    <citation type="submission" date="2019-02" db="EMBL/GenBank/DDBJ databases">
        <title>Genome of a new Bacteroidetes strain.</title>
        <authorList>
            <person name="Pitt A."/>
        </authorList>
    </citation>
    <scope>NUCLEOTIDE SEQUENCE [LARGE SCALE GENOMIC DNA]</scope>
    <source>
        <strain evidence="2 3">103A-SOEBACH</strain>
    </source>
</reference>
<dbReference type="PANTHER" id="PTHR43861">
    <property type="entry name" value="TRANS-ACONITATE 2-METHYLTRANSFERASE-RELATED"/>
    <property type="match status" value="1"/>
</dbReference>
<keyword evidence="1 2" id="KW-0808">Transferase</keyword>
<dbReference type="CDD" id="cd02440">
    <property type="entry name" value="AdoMet_MTases"/>
    <property type="match status" value="1"/>
</dbReference>
<dbReference type="InterPro" id="IPR029063">
    <property type="entry name" value="SAM-dependent_MTases_sf"/>
</dbReference>